<protein>
    <recommendedName>
        <fullName evidence="2">Methyltransferase domain-containing protein</fullName>
    </recommendedName>
</protein>
<feature type="transmembrane region" description="Helical" evidence="1">
    <location>
        <begin position="12"/>
        <end position="32"/>
    </location>
</feature>
<name>A0A812EB30_ACAPH</name>
<reference evidence="3" key="1">
    <citation type="submission" date="2021-01" db="EMBL/GenBank/DDBJ databases">
        <authorList>
            <person name="Li R."/>
            <person name="Bekaert M."/>
        </authorList>
    </citation>
    <scope>NUCLEOTIDE SEQUENCE</scope>
    <source>
        <strain evidence="3">Farmed</strain>
    </source>
</reference>
<dbReference type="PANTHER" id="PTHR32026">
    <property type="entry name" value="METHYLTRANSFERASE-LIKE PROTEIN 24"/>
    <property type="match status" value="1"/>
</dbReference>
<proteinExistence type="predicted"/>
<evidence type="ECO:0000259" key="2">
    <source>
        <dbReference type="Pfam" id="PF13383"/>
    </source>
</evidence>
<evidence type="ECO:0000313" key="3">
    <source>
        <dbReference type="EMBL" id="CAE1317398.1"/>
    </source>
</evidence>
<keyword evidence="1" id="KW-0812">Transmembrane</keyword>
<keyword evidence="4" id="KW-1185">Reference proteome</keyword>
<sequence>MIKTLCFKKRCYLLRAFFLCGFAIILFFYVIFGQMLNKKEVPSSWDIQYPEQRIPEETFEETEVPLPNIMYINTTLIPIHADLSEAELEENFFEFLIQKELWCKKNERLGHPGEGGWNVCLPPPFGLQKPCIVYCFQTDQNWEFVDAVSFIYGCHVYAYDPSLKDDKQNRSNLVHISKTGLGHQNGYNLKGWKLNTLKTLLKNNGHTKTIISYLKIDIEYDEWASLRTAIDDGSLTNVKQLAFEIHTVPAQVMINAAKIKSIRPHKEEYLEMHHILSQLQLLNFRKFHYQRNIFGEYTSVVTNKSRSFAYELYYVNTRFALQDYDAEV</sequence>
<organism evidence="3 4">
    <name type="scientific">Acanthosepion pharaonis</name>
    <name type="common">Pharaoh cuttlefish</name>
    <name type="synonym">Sepia pharaonis</name>
    <dbReference type="NCBI Taxonomy" id="158019"/>
    <lineage>
        <taxon>Eukaryota</taxon>
        <taxon>Metazoa</taxon>
        <taxon>Spiralia</taxon>
        <taxon>Lophotrochozoa</taxon>
        <taxon>Mollusca</taxon>
        <taxon>Cephalopoda</taxon>
        <taxon>Coleoidea</taxon>
        <taxon>Decapodiformes</taxon>
        <taxon>Sepiida</taxon>
        <taxon>Sepiina</taxon>
        <taxon>Sepiidae</taxon>
        <taxon>Acanthosepion</taxon>
    </lineage>
</organism>
<gene>
    <name evidence="3" type="ORF">SPHA_68021</name>
</gene>
<evidence type="ECO:0000256" key="1">
    <source>
        <dbReference type="SAM" id="Phobius"/>
    </source>
</evidence>
<feature type="domain" description="Methyltransferase" evidence="2">
    <location>
        <begin position="90"/>
        <end position="255"/>
    </location>
</feature>
<dbReference type="InterPro" id="IPR026913">
    <property type="entry name" value="METTL24"/>
</dbReference>
<dbReference type="AlphaFoldDB" id="A0A812EB30"/>
<comment type="caution">
    <text evidence="3">The sequence shown here is derived from an EMBL/GenBank/DDBJ whole genome shotgun (WGS) entry which is preliminary data.</text>
</comment>
<dbReference type="PANTHER" id="PTHR32026:SF10">
    <property type="entry name" value="METHYLTRANSFERASE-LIKE PROTEIN 24-RELATED"/>
    <property type="match status" value="1"/>
</dbReference>
<dbReference type="InterPro" id="IPR025714">
    <property type="entry name" value="Methyltranfer_dom"/>
</dbReference>
<dbReference type="Pfam" id="PF13383">
    <property type="entry name" value="Methyltransf_22"/>
    <property type="match status" value="1"/>
</dbReference>
<dbReference type="EMBL" id="CAHIKZ030004932">
    <property type="protein sequence ID" value="CAE1317398.1"/>
    <property type="molecule type" value="Genomic_DNA"/>
</dbReference>
<keyword evidence="1" id="KW-0472">Membrane</keyword>
<keyword evidence="1" id="KW-1133">Transmembrane helix</keyword>
<accession>A0A812EB30</accession>
<dbReference type="Proteomes" id="UP000597762">
    <property type="component" value="Unassembled WGS sequence"/>
</dbReference>
<dbReference type="OrthoDB" id="10006218at2759"/>
<evidence type="ECO:0000313" key="4">
    <source>
        <dbReference type="Proteomes" id="UP000597762"/>
    </source>
</evidence>